<dbReference type="AlphaFoldDB" id="A0A8D8UD13"/>
<dbReference type="EMBL" id="HBUF01340035">
    <property type="protein sequence ID" value="CAG6701715.1"/>
    <property type="molecule type" value="Transcribed_RNA"/>
</dbReference>
<accession>A0A8D8UD13</accession>
<dbReference type="EMBL" id="HBUF01340034">
    <property type="protein sequence ID" value="CAG6701711.1"/>
    <property type="molecule type" value="Transcribed_RNA"/>
</dbReference>
<dbReference type="EMBL" id="HBUF01340036">
    <property type="protein sequence ID" value="CAG6701719.1"/>
    <property type="molecule type" value="Transcribed_RNA"/>
</dbReference>
<evidence type="ECO:0000313" key="1">
    <source>
        <dbReference type="EMBL" id="CAG6701711.1"/>
    </source>
</evidence>
<reference evidence="1" key="1">
    <citation type="submission" date="2021-05" db="EMBL/GenBank/DDBJ databases">
        <authorList>
            <person name="Alioto T."/>
            <person name="Alioto T."/>
            <person name="Gomez Garrido J."/>
        </authorList>
    </citation>
    <scope>NUCLEOTIDE SEQUENCE</scope>
</reference>
<name>A0A8D8UD13_9HEMI</name>
<dbReference type="EMBL" id="HBUF01340032">
    <property type="protein sequence ID" value="CAG6701703.1"/>
    <property type="molecule type" value="Transcribed_RNA"/>
</dbReference>
<protein>
    <submittedName>
        <fullName evidence="1">Uncharacterized protein</fullName>
    </submittedName>
</protein>
<sequence length="124" mass="13604">MTYTPVQGYPDNLPCRGGSSVGPLCCIIDTCCSYRIDASCAIVSNVGSSPLSCGTGKRNIYNRRLVYGQDQLCSGYTDSMLNCMVCLGDELRSVYSHHLVSFVCGSDYTPVVSWVRVYTRHFCS</sequence>
<organism evidence="1">
    <name type="scientific">Cacopsylla melanoneura</name>
    <dbReference type="NCBI Taxonomy" id="428564"/>
    <lineage>
        <taxon>Eukaryota</taxon>
        <taxon>Metazoa</taxon>
        <taxon>Ecdysozoa</taxon>
        <taxon>Arthropoda</taxon>
        <taxon>Hexapoda</taxon>
        <taxon>Insecta</taxon>
        <taxon>Pterygota</taxon>
        <taxon>Neoptera</taxon>
        <taxon>Paraneoptera</taxon>
        <taxon>Hemiptera</taxon>
        <taxon>Sternorrhyncha</taxon>
        <taxon>Psylloidea</taxon>
        <taxon>Psyllidae</taxon>
        <taxon>Psyllinae</taxon>
        <taxon>Cacopsylla</taxon>
    </lineage>
</organism>
<proteinExistence type="predicted"/>
<dbReference type="EMBL" id="HBUF01340033">
    <property type="protein sequence ID" value="CAG6701707.1"/>
    <property type="molecule type" value="Transcribed_RNA"/>
</dbReference>